<gene>
    <name evidence="2" type="primary">DHX15</name>
    <name evidence="2" type="ORF">AWC38_SpisGene14778</name>
</gene>
<name>A0A2B4RWZ3_STYPI</name>
<dbReference type="Proteomes" id="UP000225706">
    <property type="component" value="Unassembled WGS sequence"/>
</dbReference>
<organism evidence="2 3">
    <name type="scientific">Stylophora pistillata</name>
    <name type="common">Smooth cauliflower coral</name>
    <dbReference type="NCBI Taxonomy" id="50429"/>
    <lineage>
        <taxon>Eukaryota</taxon>
        <taxon>Metazoa</taxon>
        <taxon>Cnidaria</taxon>
        <taxon>Anthozoa</taxon>
        <taxon>Hexacorallia</taxon>
        <taxon>Scleractinia</taxon>
        <taxon>Astrocoeniina</taxon>
        <taxon>Pocilloporidae</taxon>
        <taxon>Stylophora</taxon>
    </lineage>
</organism>
<keyword evidence="2" id="KW-0067">ATP-binding</keyword>
<dbReference type="GO" id="GO:0004386">
    <property type="term" value="F:helicase activity"/>
    <property type="evidence" value="ECO:0007669"/>
    <property type="project" value="UniProtKB-KW"/>
</dbReference>
<protein>
    <submittedName>
        <fullName evidence="2">Putative pre-mRNA-splicing factor ATP-dependent RNA helicase DHX15</fullName>
    </submittedName>
</protein>
<dbReference type="PANTHER" id="PTHR47526:SF3">
    <property type="entry name" value="PHD-TYPE DOMAIN-CONTAINING PROTEIN"/>
    <property type="match status" value="1"/>
</dbReference>
<dbReference type="InterPro" id="IPR019080">
    <property type="entry name" value="YqaJ_viral_recombinase"/>
</dbReference>
<sequence length="256" mass="28657">MEIEEAYKRLKKEIDNLGPEVGKFRCIPLYSTLPLQQQQCIFDAPPAKRPNGAIGHKRGENGIRRCNHNGGIIFAIEDFNRSGLREKDQPVSCTSKLCSWNVPRNMKLKPSPIEKIVFQKIRYGKATAWTAKITSYDPRAPADRDKAIIRRKEPDLLLKDLMYIKEKQEVVPSLDCGIQHEKDAADCYVALHHAAGNTKLTVTEVGTYISKRTPGLGASFHRLVYDPSSTNGREGGLEVKCPHSKRGMSVTEACLP</sequence>
<evidence type="ECO:0000313" key="3">
    <source>
        <dbReference type="Proteomes" id="UP000225706"/>
    </source>
</evidence>
<keyword evidence="2" id="KW-0547">Nucleotide-binding</keyword>
<evidence type="ECO:0000259" key="1">
    <source>
        <dbReference type="Pfam" id="PF09588"/>
    </source>
</evidence>
<dbReference type="OrthoDB" id="5984638at2759"/>
<dbReference type="PANTHER" id="PTHR47526">
    <property type="entry name" value="ATP-DEPENDENT DNA HELICASE"/>
    <property type="match status" value="1"/>
</dbReference>
<keyword evidence="2" id="KW-0347">Helicase</keyword>
<dbReference type="Gene3D" id="3.90.320.10">
    <property type="match status" value="1"/>
</dbReference>
<comment type="caution">
    <text evidence="2">The sequence shown here is derived from an EMBL/GenBank/DDBJ whole genome shotgun (WGS) entry which is preliminary data.</text>
</comment>
<evidence type="ECO:0000313" key="2">
    <source>
        <dbReference type="EMBL" id="PFX20765.1"/>
    </source>
</evidence>
<dbReference type="InterPro" id="IPR011604">
    <property type="entry name" value="PDDEXK-like_dom_sf"/>
</dbReference>
<dbReference type="Pfam" id="PF09588">
    <property type="entry name" value="YqaJ"/>
    <property type="match status" value="1"/>
</dbReference>
<dbReference type="EMBL" id="LSMT01000304">
    <property type="protein sequence ID" value="PFX20765.1"/>
    <property type="molecule type" value="Genomic_DNA"/>
</dbReference>
<dbReference type="AlphaFoldDB" id="A0A2B4RWZ3"/>
<accession>A0A2B4RWZ3</accession>
<reference evidence="3" key="1">
    <citation type="journal article" date="2017" name="bioRxiv">
        <title>Comparative analysis of the genomes of Stylophora pistillata and Acropora digitifera provides evidence for extensive differences between species of corals.</title>
        <authorList>
            <person name="Voolstra C.R."/>
            <person name="Li Y."/>
            <person name="Liew Y.J."/>
            <person name="Baumgarten S."/>
            <person name="Zoccola D."/>
            <person name="Flot J.-F."/>
            <person name="Tambutte S."/>
            <person name="Allemand D."/>
            <person name="Aranda M."/>
        </authorList>
    </citation>
    <scope>NUCLEOTIDE SEQUENCE [LARGE SCALE GENOMIC DNA]</scope>
</reference>
<feature type="domain" description="YqaJ viral recombinase" evidence="1">
    <location>
        <begin position="166"/>
        <end position="250"/>
    </location>
</feature>
<dbReference type="STRING" id="50429.A0A2B4RWZ3"/>
<keyword evidence="2" id="KW-0378">Hydrolase</keyword>
<keyword evidence="3" id="KW-1185">Reference proteome</keyword>
<proteinExistence type="predicted"/>